<feature type="region of interest" description="Disordered" evidence="1">
    <location>
        <begin position="83"/>
        <end position="134"/>
    </location>
</feature>
<keyword evidence="2" id="KW-0732">Signal</keyword>
<name>A0A0A1WHG2_ZEUCU</name>
<gene>
    <name evidence="3" type="ORF">g.10828</name>
</gene>
<evidence type="ECO:0000256" key="2">
    <source>
        <dbReference type="SAM" id="SignalP"/>
    </source>
</evidence>
<dbReference type="PROSITE" id="PS51257">
    <property type="entry name" value="PROKAR_LIPOPROTEIN"/>
    <property type="match status" value="1"/>
</dbReference>
<feature type="compositionally biased region" description="Low complexity" evidence="1">
    <location>
        <begin position="122"/>
        <end position="131"/>
    </location>
</feature>
<sequence>MRFLTIAFVFAFVAACSAQARLGIPEEQFIPLPVETARLGIPEERFIPLPVETARLGIPEERFIPLDQPEDVARLGIPEDKFIPLEDDNVEEEQEPINDIDIHRGEDDDEASNQLDDEGVEVGEPVTEPLPRSGNNVRIPHLWNRFERI</sequence>
<proteinExistence type="predicted"/>
<protein>
    <submittedName>
        <fullName evidence="3">Uncharacterized protein</fullName>
    </submittedName>
</protein>
<reference evidence="3" key="1">
    <citation type="submission" date="2014-11" db="EMBL/GenBank/DDBJ databases">
        <authorList>
            <person name="Geib S."/>
        </authorList>
    </citation>
    <scope>NUCLEOTIDE SEQUENCE</scope>
</reference>
<dbReference type="AlphaFoldDB" id="A0A0A1WHG2"/>
<reference evidence="3" key="2">
    <citation type="journal article" date="2015" name="Gigascience">
        <title>Reconstructing a comprehensive transcriptome assembly of a white-pupal translocated strain of the pest fruit fly Bactrocera cucurbitae.</title>
        <authorList>
            <person name="Sim S.B."/>
            <person name="Calla B."/>
            <person name="Hall B."/>
            <person name="DeRego T."/>
            <person name="Geib S.M."/>
        </authorList>
    </citation>
    <scope>NUCLEOTIDE SEQUENCE</scope>
</reference>
<organism evidence="3">
    <name type="scientific">Zeugodacus cucurbitae</name>
    <name type="common">Melon fruit fly</name>
    <name type="synonym">Bactrocera cucurbitae</name>
    <dbReference type="NCBI Taxonomy" id="28588"/>
    <lineage>
        <taxon>Eukaryota</taxon>
        <taxon>Metazoa</taxon>
        <taxon>Ecdysozoa</taxon>
        <taxon>Arthropoda</taxon>
        <taxon>Hexapoda</taxon>
        <taxon>Insecta</taxon>
        <taxon>Pterygota</taxon>
        <taxon>Neoptera</taxon>
        <taxon>Endopterygota</taxon>
        <taxon>Diptera</taxon>
        <taxon>Brachycera</taxon>
        <taxon>Muscomorpha</taxon>
        <taxon>Tephritoidea</taxon>
        <taxon>Tephritidae</taxon>
        <taxon>Zeugodacus</taxon>
        <taxon>Zeugodacus</taxon>
    </lineage>
</organism>
<feature type="chain" id="PRO_5001982256" evidence="2">
    <location>
        <begin position="19"/>
        <end position="149"/>
    </location>
</feature>
<evidence type="ECO:0000313" key="3">
    <source>
        <dbReference type="EMBL" id="JAC98493.1"/>
    </source>
</evidence>
<feature type="signal peptide" evidence="2">
    <location>
        <begin position="1"/>
        <end position="18"/>
    </location>
</feature>
<feature type="compositionally biased region" description="Acidic residues" evidence="1">
    <location>
        <begin position="107"/>
        <end position="121"/>
    </location>
</feature>
<evidence type="ECO:0000256" key="1">
    <source>
        <dbReference type="SAM" id="MobiDB-lite"/>
    </source>
</evidence>
<accession>A0A0A1WHG2</accession>
<dbReference type="EMBL" id="GBXI01015798">
    <property type="protein sequence ID" value="JAC98493.1"/>
    <property type="molecule type" value="Transcribed_RNA"/>
</dbReference>
<feature type="compositionally biased region" description="Acidic residues" evidence="1">
    <location>
        <begin position="85"/>
        <end position="98"/>
    </location>
</feature>